<proteinExistence type="inferred from homology"/>
<comment type="similarity">
    <text evidence="6">Belongs to the drug/metabolite transporter (DMT) superfamily. Small multidrug resistance (SMR) (TC 2.A.7.1) family.</text>
</comment>
<evidence type="ECO:0000256" key="6">
    <source>
        <dbReference type="RuleBase" id="RU003942"/>
    </source>
</evidence>
<dbReference type="GO" id="GO:0022857">
    <property type="term" value="F:transmembrane transporter activity"/>
    <property type="evidence" value="ECO:0007669"/>
    <property type="project" value="InterPro"/>
</dbReference>
<sequence>MQFQVILFFCIAVFFNALANILIKSSSLQDQHKTLSGGLWDTIFTVFNPYFIGGLASFGLALLGYRYVLGKGLKLSLAYPVFTSSGFIIVLIASSLFFKERLNLTQWIGIAFILIGVWLTALQMFDVKS</sequence>
<dbReference type="GO" id="GO:0005886">
    <property type="term" value="C:plasma membrane"/>
    <property type="evidence" value="ECO:0007669"/>
    <property type="project" value="UniProtKB-SubCell"/>
</dbReference>
<evidence type="ECO:0000256" key="3">
    <source>
        <dbReference type="ARBA" id="ARBA00022692"/>
    </source>
</evidence>
<dbReference type="RefSeq" id="WP_100744129.1">
    <property type="nucleotide sequence ID" value="NZ_NPDW01000002.1"/>
</dbReference>
<feature type="transmembrane region" description="Helical" evidence="7">
    <location>
        <begin position="43"/>
        <end position="65"/>
    </location>
</feature>
<evidence type="ECO:0000256" key="4">
    <source>
        <dbReference type="ARBA" id="ARBA00022989"/>
    </source>
</evidence>
<feature type="transmembrane region" description="Helical" evidence="7">
    <location>
        <begin position="77"/>
        <end position="98"/>
    </location>
</feature>
<evidence type="ECO:0000313" key="8">
    <source>
        <dbReference type="EMBL" id="PJZ83127.1"/>
    </source>
</evidence>
<dbReference type="Pfam" id="PF00893">
    <property type="entry name" value="Multi_Drug_Res"/>
    <property type="match status" value="1"/>
</dbReference>
<gene>
    <name evidence="8" type="ORF">CH364_17745</name>
</gene>
<dbReference type="Gene3D" id="1.10.3730.20">
    <property type="match status" value="1"/>
</dbReference>
<dbReference type="OrthoDB" id="329658at2"/>
<evidence type="ECO:0000256" key="7">
    <source>
        <dbReference type="SAM" id="Phobius"/>
    </source>
</evidence>
<name>A0A2N0AFP9_9LEPT</name>
<dbReference type="Proteomes" id="UP000232145">
    <property type="component" value="Unassembled WGS sequence"/>
</dbReference>
<evidence type="ECO:0000256" key="1">
    <source>
        <dbReference type="ARBA" id="ARBA00004651"/>
    </source>
</evidence>
<dbReference type="PANTHER" id="PTHR30561:SF9">
    <property type="entry name" value="4-AMINO-4-DEOXY-L-ARABINOSE-PHOSPHOUNDECAPRENOL FLIPPASE SUBUNIT ARNF-RELATED"/>
    <property type="match status" value="1"/>
</dbReference>
<keyword evidence="2" id="KW-1003">Cell membrane</keyword>
<comment type="caution">
    <text evidence="8">The sequence shown here is derived from an EMBL/GenBank/DDBJ whole genome shotgun (WGS) entry which is preliminary data.</text>
</comment>
<dbReference type="InterPro" id="IPR000390">
    <property type="entry name" value="Small_drug/metabolite_transptr"/>
</dbReference>
<dbReference type="AlphaFoldDB" id="A0A2N0AFP9"/>
<dbReference type="SUPFAM" id="SSF103481">
    <property type="entry name" value="Multidrug resistance efflux transporter EmrE"/>
    <property type="match status" value="1"/>
</dbReference>
<keyword evidence="9" id="KW-1185">Reference proteome</keyword>
<dbReference type="PANTHER" id="PTHR30561">
    <property type="entry name" value="SMR FAMILY PROTON-DEPENDENT DRUG EFFLUX TRANSPORTER SUGE"/>
    <property type="match status" value="1"/>
</dbReference>
<dbReference type="InterPro" id="IPR037185">
    <property type="entry name" value="EmrE-like"/>
</dbReference>
<keyword evidence="4 7" id="KW-1133">Transmembrane helix</keyword>
<keyword evidence="3 6" id="KW-0812">Transmembrane</keyword>
<reference evidence="8 9" key="1">
    <citation type="submission" date="2017-07" db="EMBL/GenBank/DDBJ databases">
        <title>Leptospira spp. isolated from tropical soils.</title>
        <authorList>
            <person name="Thibeaux R."/>
            <person name="Iraola G."/>
            <person name="Ferres I."/>
            <person name="Bierque E."/>
            <person name="Girault D."/>
            <person name="Soupe-Gilbert M.-E."/>
            <person name="Picardeau M."/>
            <person name="Goarant C."/>
        </authorList>
    </citation>
    <scope>NUCLEOTIDE SEQUENCE [LARGE SCALE GENOMIC DNA]</scope>
    <source>
        <strain evidence="8 9">FH2-B-A1</strain>
    </source>
</reference>
<keyword evidence="5 7" id="KW-0472">Membrane</keyword>
<protein>
    <submittedName>
        <fullName evidence="8">Cation transporter</fullName>
    </submittedName>
</protein>
<comment type="subcellular location">
    <subcellularLocation>
        <location evidence="1 6">Cell membrane</location>
        <topology evidence="1 6">Multi-pass membrane protein</topology>
    </subcellularLocation>
</comment>
<dbReference type="EMBL" id="NPDX01000007">
    <property type="protein sequence ID" value="PJZ83127.1"/>
    <property type="molecule type" value="Genomic_DNA"/>
</dbReference>
<evidence type="ECO:0000256" key="2">
    <source>
        <dbReference type="ARBA" id="ARBA00022475"/>
    </source>
</evidence>
<accession>A0A2N0AFP9</accession>
<dbReference type="InterPro" id="IPR045324">
    <property type="entry name" value="Small_multidrug_res"/>
</dbReference>
<evidence type="ECO:0000313" key="9">
    <source>
        <dbReference type="Proteomes" id="UP000232145"/>
    </source>
</evidence>
<organism evidence="8 9">
    <name type="scientific">Leptospira harrisiae</name>
    <dbReference type="NCBI Taxonomy" id="2023189"/>
    <lineage>
        <taxon>Bacteria</taxon>
        <taxon>Pseudomonadati</taxon>
        <taxon>Spirochaetota</taxon>
        <taxon>Spirochaetia</taxon>
        <taxon>Leptospirales</taxon>
        <taxon>Leptospiraceae</taxon>
        <taxon>Leptospira</taxon>
    </lineage>
</organism>
<evidence type="ECO:0000256" key="5">
    <source>
        <dbReference type="ARBA" id="ARBA00023136"/>
    </source>
</evidence>
<feature type="transmembrane region" description="Helical" evidence="7">
    <location>
        <begin position="104"/>
        <end position="125"/>
    </location>
</feature>